<keyword evidence="2" id="KW-0949">S-adenosyl-L-methionine</keyword>
<dbReference type="PANTHER" id="PTHR13932">
    <property type="entry name" value="COPROPORPHYRINIGEN III OXIDASE"/>
    <property type="match status" value="1"/>
</dbReference>
<proteinExistence type="inferred from homology"/>
<feature type="domain" description="Radical SAM core" evidence="3">
    <location>
        <begin position="1"/>
        <end position="236"/>
    </location>
</feature>
<dbReference type="GO" id="GO:0005737">
    <property type="term" value="C:cytoplasm"/>
    <property type="evidence" value="ECO:0007669"/>
    <property type="project" value="UniProtKB-SubCell"/>
</dbReference>
<dbReference type="InterPro" id="IPR034505">
    <property type="entry name" value="Coproporphyrinogen-III_oxidase"/>
</dbReference>
<keyword evidence="2" id="KW-0479">Metal-binding</keyword>
<keyword evidence="2" id="KW-0408">Iron</keyword>
<dbReference type="NCBIfam" id="TIGR00539">
    <property type="entry name" value="hemN_rel"/>
    <property type="match status" value="1"/>
</dbReference>
<evidence type="ECO:0000313" key="4">
    <source>
        <dbReference type="EMBL" id="GLC27451.1"/>
    </source>
</evidence>
<comment type="similarity">
    <text evidence="1">Belongs to the anaerobic coproporphyrinogen-III oxidase family. HemW subfamily.</text>
</comment>
<comment type="caution">
    <text evidence="4">The sequence shown here is derived from an EMBL/GenBank/DDBJ whole genome shotgun (WGS) entry which is preliminary data.</text>
</comment>
<keyword evidence="2" id="KW-0963">Cytoplasm</keyword>
<gene>
    <name evidence="4" type="ORF">rosag_39640</name>
</gene>
<dbReference type="InterPro" id="IPR004559">
    <property type="entry name" value="HemW-like"/>
</dbReference>
<dbReference type="Gene3D" id="3.30.750.200">
    <property type="match status" value="1"/>
</dbReference>
<keyword evidence="5" id="KW-1185">Reference proteome</keyword>
<keyword evidence="2" id="KW-0349">Heme</keyword>
<dbReference type="RefSeq" id="WP_284351890.1">
    <property type="nucleotide sequence ID" value="NZ_BRXS01000006.1"/>
</dbReference>
<dbReference type="Pfam" id="PF04055">
    <property type="entry name" value="Radical_SAM"/>
    <property type="match status" value="1"/>
</dbReference>
<comment type="function">
    <text evidence="2">Probably acts as a heme chaperone, transferring heme to an unknown acceptor. Binds one molecule of heme per monomer, possibly covalently. Binds 1 [4Fe-4S] cluster. The cluster is coordinated with 3 cysteines and an exchangeable S-adenosyl-L-methionine.</text>
</comment>
<dbReference type="GO" id="GO:0051539">
    <property type="term" value="F:4 iron, 4 sulfur cluster binding"/>
    <property type="evidence" value="ECO:0007669"/>
    <property type="project" value="UniProtKB-UniRule"/>
</dbReference>
<keyword evidence="2" id="KW-0004">4Fe-4S</keyword>
<accession>A0AA37QCX5</accession>
<dbReference type="InterPro" id="IPR058240">
    <property type="entry name" value="rSAM_sf"/>
</dbReference>
<dbReference type="GO" id="GO:0046872">
    <property type="term" value="F:metal ion binding"/>
    <property type="evidence" value="ECO:0007669"/>
    <property type="project" value="UniProtKB-UniRule"/>
</dbReference>
<evidence type="ECO:0000313" key="5">
    <source>
        <dbReference type="Proteomes" id="UP001161325"/>
    </source>
</evidence>
<evidence type="ECO:0000259" key="3">
    <source>
        <dbReference type="PROSITE" id="PS51918"/>
    </source>
</evidence>
<dbReference type="SMART" id="SM00729">
    <property type="entry name" value="Elp3"/>
    <property type="match status" value="1"/>
</dbReference>
<name>A0AA37QCX5_9BACT</name>
<organism evidence="4 5">
    <name type="scientific">Roseisolibacter agri</name>
    <dbReference type="NCBI Taxonomy" id="2014610"/>
    <lineage>
        <taxon>Bacteria</taxon>
        <taxon>Pseudomonadati</taxon>
        <taxon>Gemmatimonadota</taxon>
        <taxon>Gemmatimonadia</taxon>
        <taxon>Gemmatimonadales</taxon>
        <taxon>Gemmatimonadaceae</taxon>
        <taxon>Roseisolibacter</taxon>
    </lineage>
</organism>
<dbReference type="GO" id="GO:0006779">
    <property type="term" value="P:porphyrin-containing compound biosynthetic process"/>
    <property type="evidence" value="ECO:0007669"/>
    <property type="project" value="InterPro"/>
</dbReference>
<dbReference type="AlphaFoldDB" id="A0AA37QCX5"/>
<dbReference type="SFLD" id="SFLDF00562">
    <property type="entry name" value="HemN-like__clustered_with_heat"/>
    <property type="match status" value="1"/>
</dbReference>
<comment type="subcellular location">
    <subcellularLocation>
        <location evidence="2">Cytoplasm</location>
    </subcellularLocation>
</comment>
<reference evidence="4" key="1">
    <citation type="submission" date="2022-08" db="EMBL/GenBank/DDBJ databases">
        <title>Draft genome sequencing of Roseisolibacter agri AW1220.</title>
        <authorList>
            <person name="Tobiishi Y."/>
            <person name="Tonouchi A."/>
        </authorList>
    </citation>
    <scope>NUCLEOTIDE SEQUENCE</scope>
    <source>
        <strain evidence="4">AW1220</strain>
    </source>
</reference>
<dbReference type="SUPFAM" id="SSF102114">
    <property type="entry name" value="Radical SAM enzymes"/>
    <property type="match status" value="1"/>
</dbReference>
<dbReference type="Proteomes" id="UP001161325">
    <property type="component" value="Unassembled WGS sequence"/>
</dbReference>
<protein>
    <recommendedName>
        <fullName evidence="2">Heme chaperone HemW</fullName>
    </recommendedName>
</protein>
<keyword evidence="2" id="KW-0411">Iron-sulfur</keyword>
<keyword evidence="2" id="KW-0143">Chaperone</keyword>
<evidence type="ECO:0000256" key="1">
    <source>
        <dbReference type="ARBA" id="ARBA00006100"/>
    </source>
</evidence>
<dbReference type="SFLD" id="SFLDS00029">
    <property type="entry name" value="Radical_SAM"/>
    <property type="match status" value="1"/>
</dbReference>
<dbReference type="SFLD" id="SFLDG01065">
    <property type="entry name" value="anaerobic_coproporphyrinogen-I"/>
    <property type="match status" value="1"/>
</dbReference>
<dbReference type="InterPro" id="IPR006638">
    <property type="entry name" value="Elp3/MiaA/NifB-like_rSAM"/>
</dbReference>
<dbReference type="GO" id="GO:0004109">
    <property type="term" value="F:coproporphyrinogen oxidase activity"/>
    <property type="evidence" value="ECO:0007669"/>
    <property type="project" value="InterPro"/>
</dbReference>
<dbReference type="EMBL" id="BRXS01000006">
    <property type="protein sequence ID" value="GLC27451.1"/>
    <property type="molecule type" value="Genomic_DNA"/>
</dbReference>
<dbReference type="PANTHER" id="PTHR13932:SF5">
    <property type="entry name" value="RADICAL S-ADENOSYL METHIONINE DOMAIN-CONTAINING PROTEIN 1, MITOCHONDRIAL"/>
    <property type="match status" value="1"/>
</dbReference>
<evidence type="ECO:0000256" key="2">
    <source>
        <dbReference type="RuleBase" id="RU364116"/>
    </source>
</evidence>
<sequence length="374" mass="40593">MRHVYVHVPFCARRCSYCDFAIAVRARVPVDEYLGALEGELTLRLGPAPSTDARPEIDTLYFGGGTPSRLGAEGVARGVALVTRWFRLADGAEVTIEANPDDVTAGAVAAWRAAGVNRLSLGGQTFDEAALRWMHRTHDGGQTARAIETARAGGIDDLSLDLIFALPSEVPRDWEADVARALALGPSHLSLYGLTVEPGTPLGRWADRGEVGEADEDRYAAEFLHAHEALAAAGYEHYEVSNFAKPGKRARHNSAYWSGAPYLGLGPSAHGFDGTERRWNVAAYASWVRVVAEGRDPVEGRETLDTEMRTAESVYLGLRTTDGLVLDASEVSRASRWQEAGWAERIGDRLRLTAPGWLRLDALAADLTVARSRS</sequence>
<dbReference type="InterPro" id="IPR007197">
    <property type="entry name" value="rSAM"/>
</dbReference>
<dbReference type="PROSITE" id="PS51918">
    <property type="entry name" value="RADICAL_SAM"/>
    <property type="match status" value="1"/>
</dbReference>